<name>A0A2U1IVK8_SMIAN</name>
<accession>A0A2U1IVK8</accession>
<reference evidence="1 3" key="1">
    <citation type="journal article" date="2018" name="MBio">
        <title>Comparative Genomics Reveals the Core Gene Toolbox for the Fungus-Insect Symbiosis.</title>
        <authorList>
            <person name="Wang Y."/>
            <person name="Stata M."/>
            <person name="Wang W."/>
            <person name="Stajich J.E."/>
            <person name="White M.M."/>
            <person name="Moncalvo J.M."/>
        </authorList>
    </citation>
    <scope>NUCLEOTIDE SEQUENCE [LARGE SCALE GENOMIC DNA]</scope>
    <source>
        <strain evidence="1 3">AUS-126-30</strain>
    </source>
</reference>
<comment type="caution">
    <text evidence="1">The sequence shown here is derived from an EMBL/GenBank/DDBJ whole genome shotgun (WGS) entry which is preliminary data.</text>
</comment>
<evidence type="ECO:0000313" key="3">
    <source>
        <dbReference type="Proteomes" id="UP000245591"/>
    </source>
</evidence>
<protein>
    <submittedName>
        <fullName evidence="1">Uncharacterized protein</fullName>
    </submittedName>
</protein>
<dbReference type="EMBL" id="MBFU01001117">
    <property type="protein sequence ID" value="PVZ96830.1"/>
    <property type="molecule type" value="Genomic_DNA"/>
</dbReference>
<organism evidence="1 3">
    <name type="scientific">Smittium angustum</name>
    <dbReference type="NCBI Taxonomy" id="133377"/>
    <lineage>
        <taxon>Eukaryota</taxon>
        <taxon>Fungi</taxon>
        <taxon>Fungi incertae sedis</taxon>
        <taxon>Zoopagomycota</taxon>
        <taxon>Kickxellomycotina</taxon>
        <taxon>Harpellomycetes</taxon>
        <taxon>Harpellales</taxon>
        <taxon>Legeriomycetaceae</taxon>
        <taxon>Smittium</taxon>
    </lineage>
</organism>
<evidence type="ECO:0000313" key="2">
    <source>
        <dbReference type="EMBL" id="PVZ97312.1"/>
    </source>
</evidence>
<proteinExistence type="predicted"/>
<gene>
    <name evidence="2" type="ORF">BB558_006740</name>
    <name evidence="1" type="ORF">BB558_007251</name>
</gene>
<dbReference type="EMBL" id="MBFU01000875">
    <property type="protein sequence ID" value="PVZ97312.1"/>
    <property type="molecule type" value="Genomic_DNA"/>
</dbReference>
<dbReference type="AlphaFoldDB" id="A0A2U1IVK8"/>
<dbReference type="Proteomes" id="UP000245591">
    <property type="component" value="Unassembled WGS sequence"/>
</dbReference>
<evidence type="ECO:0000313" key="1">
    <source>
        <dbReference type="EMBL" id="PVZ96830.1"/>
    </source>
</evidence>
<keyword evidence="3" id="KW-1185">Reference proteome</keyword>
<sequence>MNRQEHPNTNPESLFCFENHEINEETELYIWPVDNIYNLPSLLDVYNSSLSNKGIHINDLMFVNNNIINPKQTASLELLSSGNKKLYHNKNDQKKLEDTRNTMKNTLYRRYSAPQLNTNNSDPGFYYFSDGKIPKLPEYVKRKGYRKLENNVRKQLILNLYKKYYLKAIIKQYT</sequence>